<gene>
    <name evidence="1" type="ORF">S01H1_37713</name>
</gene>
<feature type="non-terminal residue" evidence="1">
    <location>
        <position position="1"/>
    </location>
</feature>
<sequence>ASAIWNVSNVSAFVVGDLVEIVLDSGAVESKTISSIDTDAGTMTMGSGIATEAAIGNLVRKVFTSAITMTEYGTPALGTRDWGFRGTLPGDTTGFMNGTNIDIEILFIGSVSGGLDRTFALCLTIDAGCDC</sequence>
<accession>X0VM12</accession>
<dbReference type="EMBL" id="BARS01023694">
    <property type="protein sequence ID" value="GAG13498.1"/>
    <property type="molecule type" value="Genomic_DNA"/>
</dbReference>
<proteinExistence type="predicted"/>
<protein>
    <submittedName>
        <fullName evidence="1">Uncharacterized protein</fullName>
    </submittedName>
</protein>
<dbReference type="AlphaFoldDB" id="X0VM12"/>
<evidence type="ECO:0000313" key="1">
    <source>
        <dbReference type="EMBL" id="GAG13498.1"/>
    </source>
</evidence>
<name>X0VM12_9ZZZZ</name>
<comment type="caution">
    <text evidence="1">The sequence shown here is derived from an EMBL/GenBank/DDBJ whole genome shotgun (WGS) entry which is preliminary data.</text>
</comment>
<reference evidence="1" key="1">
    <citation type="journal article" date="2014" name="Front. Microbiol.">
        <title>High frequency of phylogenetically diverse reductive dehalogenase-homologous genes in deep subseafloor sedimentary metagenomes.</title>
        <authorList>
            <person name="Kawai M."/>
            <person name="Futagami T."/>
            <person name="Toyoda A."/>
            <person name="Takaki Y."/>
            <person name="Nishi S."/>
            <person name="Hori S."/>
            <person name="Arai W."/>
            <person name="Tsubouchi T."/>
            <person name="Morono Y."/>
            <person name="Uchiyama I."/>
            <person name="Ito T."/>
            <person name="Fujiyama A."/>
            <person name="Inagaki F."/>
            <person name="Takami H."/>
        </authorList>
    </citation>
    <scope>NUCLEOTIDE SEQUENCE</scope>
    <source>
        <strain evidence="1">Expedition CK06-06</strain>
    </source>
</reference>
<organism evidence="1">
    <name type="scientific">marine sediment metagenome</name>
    <dbReference type="NCBI Taxonomy" id="412755"/>
    <lineage>
        <taxon>unclassified sequences</taxon>
        <taxon>metagenomes</taxon>
        <taxon>ecological metagenomes</taxon>
    </lineage>
</organism>